<dbReference type="PANTHER" id="PTHR30204">
    <property type="entry name" value="REDOX-CYCLING DRUG-SENSING TRANSCRIPTIONAL ACTIVATOR SOXR"/>
    <property type="match status" value="1"/>
</dbReference>
<dbReference type="SUPFAM" id="SSF46955">
    <property type="entry name" value="Putative DNA-binding domain"/>
    <property type="match status" value="1"/>
</dbReference>
<dbReference type="RefSeq" id="WP_201947019.1">
    <property type="nucleotide sequence ID" value="NZ_JAERRJ010000004.1"/>
</dbReference>
<evidence type="ECO:0000256" key="1">
    <source>
        <dbReference type="ARBA" id="ARBA00023015"/>
    </source>
</evidence>
<keyword evidence="3" id="KW-0804">Transcription</keyword>
<dbReference type="SMART" id="SM00422">
    <property type="entry name" value="HTH_MERR"/>
    <property type="match status" value="1"/>
</dbReference>
<dbReference type="Gene3D" id="1.10.1660.10">
    <property type="match status" value="1"/>
</dbReference>
<dbReference type="CDD" id="cd01282">
    <property type="entry name" value="HTH_MerR-like_sg3"/>
    <property type="match status" value="1"/>
</dbReference>
<sequence length="137" mass="14874">MKIGELAARAGITTRALRFYEAQGLLSARREANGYREYSEADARVVDEIRTLQAVGLSLDDTRPFVECLRAGHAAGDSCADSIEVYRRKIAEVDALLEQLGAVRANLAGKLSDAVARQANPCDGRWMAVDSIATEEC</sequence>
<evidence type="ECO:0000256" key="3">
    <source>
        <dbReference type="ARBA" id="ARBA00023163"/>
    </source>
</evidence>
<dbReference type="EMBL" id="JAERRJ010000004">
    <property type="protein sequence ID" value="MBL1075226.1"/>
    <property type="molecule type" value="Genomic_DNA"/>
</dbReference>
<keyword evidence="6" id="KW-1185">Reference proteome</keyword>
<evidence type="ECO:0000313" key="6">
    <source>
        <dbReference type="Proteomes" id="UP000602198"/>
    </source>
</evidence>
<dbReference type="PROSITE" id="PS50937">
    <property type="entry name" value="HTH_MERR_2"/>
    <property type="match status" value="1"/>
</dbReference>
<reference evidence="5 6" key="1">
    <citation type="submission" date="2021-01" db="EMBL/GenBank/DDBJ databases">
        <title>WGS of actinomycetes isolated from Thailand.</title>
        <authorList>
            <person name="Thawai C."/>
        </authorList>
    </citation>
    <scope>NUCLEOTIDE SEQUENCE [LARGE SCALE GENOMIC DNA]</scope>
    <source>
        <strain evidence="5 6">LPG 2</strain>
    </source>
</reference>
<evidence type="ECO:0000313" key="5">
    <source>
        <dbReference type="EMBL" id="MBL1075226.1"/>
    </source>
</evidence>
<comment type="caution">
    <text evidence="5">The sequence shown here is derived from an EMBL/GenBank/DDBJ whole genome shotgun (WGS) entry which is preliminary data.</text>
</comment>
<keyword evidence="1" id="KW-0805">Transcription regulation</keyword>
<organism evidence="5 6">
    <name type="scientific">Nocardia acididurans</name>
    <dbReference type="NCBI Taxonomy" id="2802282"/>
    <lineage>
        <taxon>Bacteria</taxon>
        <taxon>Bacillati</taxon>
        <taxon>Actinomycetota</taxon>
        <taxon>Actinomycetes</taxon>
        <taxon>Mycobacteriales</taxon>
        <taxon>Nocardiaceae</taxon>
        <taxon>Nocardia</taxon>
    </lineage>
</organism>
<protein>
    <submittedName>
        <fullName evidence="5">MerR family transcriptional regulator</fullName>
    </submittedName>
</protein>
<name>A0ABS1M3X2_9NOCA</name>
<dbReference type="PRINTS" id="PR00040">
    <property type="entry name" value="HTHMERR"/>
</dbReference>
<evidence type="ECO:0000256" key="2">
    <source>
        <dbReference type="ARBA" id="ARBA00023125"/>
    </source>
</evidence>
<dbReference type="PROSITE" id="PS00552">
    <property type="entry name" value="HTH_MERR_1"/>
    <property type="match status" value="1"/>
</dbReference>
<proteinExistence type="predicted"/>
<keyword evidence="2" id="KW-0238">DNA-binding</keyword>
<dbReference type="InterPro" id="IPR000551">
    <property type="entry name" value="MerR-type_HTH_dom"/>
</dbReference>
<dbReference type="InterPro" id="IPR009061">
    <property type="entry name" value="DNA-bd_dom_put_sf"/>
</dbReference>
<accession>A0ABS1M3X2</accession>
<dbReference type="Pfam" id="PF13411">
    <property type="entry name" value="MerR_1"/>
    <property type="match status" value="1"/>
</dbReference>
<dbReference type="Proteomes" id="UP000602198">
    <property type="component" value="Unassembled WGS sequence"/>
</dbReference>
<dbReference type="PANTHER" id="PTHR30204:SF94">
    <property type="entry name" value="HEAVY METAL-DEPENDENT TRANSCRIPTIONAL REGULATOR HI_0293-RELATED"/>
    <property type="match status" value="1"/>
</dbReference>
<gene>
    <name evidence="5" type="ORF">JK358_12565</name>
</gene>
<dbReference type="InterPro" id="IPR047057">
    <property type="entry name" value="MerR_fam"/>
</dbReference>
<evidence type="ECO:0000259" key="4">
    <source>
        <dbReference type="PROSITE" id="PS50937"/>
    </source>
</evidence>
<feature type="domain" description="HTH merR-type" evidence="4">
    <location>
        <begin position="1"/>
        <end position="68"/>
    </location>
</feature>